<dbReference type="PANTHER" id="PTHR42756">
    <property type="entry name" value="TRANSCRIPTIONAL REGULATOR, MARR"/>
    <property type="match status" value="1"/>
</dbReference>
<evidence type="ECO:0000313" key="6">
    <source>
        <dbReference type="Proteomes" id="UP000662747"/>
    </source>
</evidence>
<dbReference type="InterPro" id="IPR036388">
    <property type="entry name" value="WH-like_DNA-bd_sf"/>
</dbReference>
<dbReference type="Proteomes" id="UP000662747">
    <property type="component" value="Chromosome"/>
</dbReference>
<dbReference type="EMBL" id="CP071090">
    <property type="protein sequence ID" value="QSQ27065.1"/>
    <property type="molecule type" value="Genomic_DNA"/>
</dbReference>
<evidence type="ECO:0000256" key="2">
    <source>
        <dbReference type="ARBA" id="ARBA00023125"/>
    </source>
</evidence>
<gene>
    <name evidence="5" type="ORF">JY651_20060</name>
</gene>
<organism evidence="5 6">
    <name type="scientific">Pyxidicoccus parkwayensis</name>
    <dbReference type="NCBI Taxonomy" id="2813578"/>
    <lineage>
        <taxon>Bacteria</taxon>
        <taxon>Pseudomonadati</taxon>
        <taxon>Myxococcota</taxon>
        <taxon>Myxococcia</taxon>
        <taxon>Myxococcales</taxon>
        <taxon>Cystobacterineae</taxon>
        <taxon>Myxococcaceae</taxon>
        <taxon>Pyxidicoccus</taxon>
    </lineage>
</organism>
<keyword evidence="6" id="KW-1185">Reference proteome</keyword>
<evidence type="ECO:0000256" key="1">
    <source>
        <dbReference type="ARBA" id="ARBA00023015"/>
    </source>
</evidence>
<dbReference type="Pfam" id="PF01047">
    <property type="entry name" value="MarR"/>
    <property type="match status" value="1"/>
</dbReference>
<reference evidence="5 6" key="1">
    <citation type="submission" date="2021-02" db="EMBL/GenBank/DDBJ databases">
        <title>De Novo genome assembly of isolated myxobacteria.</title>
        <authorList>
            <person name="Stevens D.C."/>
        </authorList>
    </citation>
    <scope>NUCLEOTIDE SEQUENCE [LARGE SCALE GENOMIC DNA]</scope>
    <source>
        <strain evidence="6">SCPEA02</strain>
    </source>
</reference>
<sequence>MFQKAKGRDLDLIIETLVYLQAEGRRLARIECERVGVSPTQLNVIMLLDQIEALTCSELGRRLATQNSTVTGIVDRMVDAGLVKREQSQEDRRIWHIRLTERGSQIARQVDVAPWAILRRAINAMEPSEQKQLFKLLRGLAGEVAVQIEKANGSKREKA</sequence>
<protein>
    <submittedName>
        <fullName evidence="5">MarR family transcriptional regulator</fullName>
    </submittedName>
</protein>
<dbReference type="SMART" id="SM00347">
    <property type="entry name" value="HTH_MARR"/>
    <property type="match status" value="1"/>
</dbReference>
<dbReference type="InterPro" id="IPR023187">
    <property type="entry name" value="Tscrpt_reg_MarR-type_CS"/>
</dbReference>
<dbReference type="SUPFAM" id="SSF46785">
    <property type="entry name" value="Winged helix' DNA-binding domain"/>
    <property type="match status" value="1"/>
</dbReference>
<dbReference type="PROSITE" id="PS50995">
    <property type="entry name" value="HTH_MARR_2"/>
    <property type="match status" value="1"/>
</dbReference>
<evidence type="ECO:0000313" key="5">
    <source>
        <dbReference type="EMBL" id="QSQ27065.1"/>
    </source>
</evidence>
<evidence type="ECO:0000256" key="3">
    <source>
        <dbReference type="ARBA" id="ARBA00023163"/>
    </source>
</evidence>
<feature type="domain" description="HTH marR-type" evidence="4">
    <location>
        <begin position="1"/>
        <end position="142"/>
    </location>
</feature>
<keyword evidence="2" id="KW-0238">DNA-binding</keyword>
<dbReference type="PRINTS" id="PR00598">
    <property type="entry name" value="HTHMARR"/>
</dbReference>
<dbReference type="InterPro" id="IPR036390">
    <property type="entry name" value="WH_DNA-bd_sf"/>
</dbReference>
<evidence type="ECO:0000259" key="4">
    <source>
        <dbReference type="PROSITE" id="PS50995"/>
    </source>
</evidence>
<dbReference type="InterPro" id="IPR000835">
    <property type="entry name" value="HTH_MarR-typ"/>
</dbReference>
<dbReference type="Gene3D" id="1.10.10.10">
    <property type="entry name" value="Winged helix-like DNA-binding domain superfamily/Winged helix DNA-binding domain"/>
    <property type="match status" value="1"/>
</dbReference>
<keyword evidence="3" id="KW-0804">Transcription</keyword>
<name>A0ABX7P9F2_9BACT</name>
<proteinExistence type="predicted"/>
<dbReference type="RefSeq" id="WP_206728592.1">
    <property type="nucleotide sequence ID" value="NZ_CP071090.1"/>
</dbReference>
<keyword evidence="1" id="KW-0805">Transcription regulation</keyword>
<accession>A0ABX7P9F2</accession>
<dbReference type="PANTHER" id="PTHR42756:SF1">
    <property type="entry name" value="TRANSCRIPTIONAL REPRESSOR OF EMRAB OPERON"/>
    <property type="match status" value="1"/>
</dbReference>
<dbReference type="PROSITE" id="PS01117">
    <property type="entry name" value="HTH_MARR_1"/>
    <property type="match status" value="1"/>
</dbReference>